<dbReference type="GO" id="GO:0030915">
    <property type="term" value="C:Smc5-Smc6 complex"/>
    <property type="evidence" value="ECO:0007669"/>
    <property type="project" value="TreeGrafter"/>
</dbReference>
<feature type="coiled-coil region" evidence="4">
    <location>
        <begin position="849"/>
        <end position="876"/>
    </location>
</feature>
<evidence type="ECO:0000256" key="2">
    <source>
        <dbReference type="ARBA" id="ARBA00018687"/>
    </source>
</evidence>
<comment type="similarity">
    <text evidence="1">Belongs to the SMC family. SMC5 subfamily.</text>
</comment>
<evidence type="ECO:0000259" key="5">
    <source>
        <dbReference type="Pfam" id="PF02463"/>
    </source>
</evidence>
<evidence type="ECO:0000256" key="4">
    <source>
        <dbReference type="SAM" id="Coils"/>
    </source>
</evidence>
<feature type="coiled-coil region" evidence="4">
    <location>
        <begin position="247"/>
        <end position="274"/>
    </location>
</feature>
<dbReference type="InterPro" id="IPR003395">
    <property type="entry name" value="RecF/RecN/SMC_N"/>
</dbReference>
<accession>A0A553NFR2</accession>
<dbReference type="PANTHER" id="PTHR45916">
    <property type="entry name" value="STRUCTURAL MAINTENANCE OF CHROMOSOMES PROTEIN 5"/>
    <property type="match status" value="1"/>
</dbReference>
<keyword evidence="7" id="KW-1185">Reference proteome</keyword>
<dbReference type="Pfam" id="PF02463">
    <property type="entry name" value="SMC_N"/>
    <property type="match status" value="1"/>
</dbReference>
<dbReference type="Gene3D" id="1.10.287.1490">
    <property type="match status" value="1"/>
</dbReference>
<dbReference type="InterPro" id="IPR027417">
    <property type="entry name" value="P-loop_NTPase"/>
</dbReference>
<dbReference type="GO" id="GO:0000724">
    <property type="term" value="P:double-strand break repair via homologous recombination"/>
    <property type="evidence" value="ECO:0007669"/>
    <property type="project" value="TreeGrafter"/>
</dbReference>
<dbReference type="SUPFAM" id="SSF52540">
    <property type="entry name" value="P-loop containing nucleoside triphosphate hydrolases"/>
    <property type="match status" value="1"/>
</dbReference>
<feature type="coiled-coil region" evidence="4">
    <location>
        <begin position="315"/>
        <end position="418"/>
    </location>
</feature>
<comment type="caution">
    <text evidence="6">The sequence shown here is derived from an EMBL/GenBank/DDBJ whole genome shotgun (WGS) entry which is preliminary data.</text>
</comment>
<evidence type="ECO:0000313" key="6">
    <source>
        <dbReference type="EMBL" id="TRY64209.1"/>
    </source>
</evidence>
<name>A0A553NFR2_TIGCA</name>
<dbReference type="Gene3D" id="3.40.50.300">
    <property type="entry name" value="P-loop containing nucleotide triphosphate hydrolases"/>
    <property type="match status" value="2"/>
</dbReference>
<protein>
    <recommendedName>
        <fullName evidence="2">Structural maintenance of chromosomes protein 5</fullName>
    </recommendedName>
</protein>
<dbReference type="OrthoDB" id="10254973at2759"/>
<keyword evidence="3 4" id="KW-0175">Coiled coil</keyword>
<gene>
    <name evidence="6" type="ORF">TCAL_00493</name>
</gene>
<evidence type="ECO:0000313" key="7">
    <source>
        <dbReference type="Proteomes" id="UP000318571"/>
    </source>
</evidence>
<evidence type="ECO:0000256" key="1">
    <source>
        <dbReference type="ARBA" id="ARBA00010171"/>
    </source>
</evidence>
<organism evidence="6 7">
    <name type="scientific">Tigriopus californicus</name>
    <name type="common">Marine copepod</name>
    <dbReference type="NCBI Taxonomy" id="6832"/>
    <lineage>
        <taxon>Eukaryota</taxon>
        <taxon>Metazoa</taxon>
        <taxon>Ecdysozoa</taxon>
        <taxon>Arthropoda</taxon>
        <taxon>Crustacea</taxon>
        <taxon>Multicrustacea</taxon>
        <taxon>Hexanauplia</taxon>
        <taxon>Copepoda</taxon>
        <taxon>Harpacticoida</taxon>
        <taxon>Harpacticidae</taxon>
        <taxon>Tigriopus</taxon>
    </lineage>
</organism>
<dbReference type="GO" id="GO:0003697">
    <property type="term" value="F:single-stranded DNA binding"/>
    <property type="evidence" value="ECO:0007669"/>
    <property type="project" value="TreeGrafter"/>
</dbReference>
<proteinExistence type="inferred from homology"/>
<dbReference type="GO" id="GO:0005634">
    <property type="term" value="C:nucleus"/>
    <property type="evidence" value="ECO:0007669"/>
    <property type="project" value="TreeGrafter"/>
</dbReference>
<dbReference type="STRING" id="6832.A0A553NFR2"/>
<dbReference type="Proteomes" id="UP000318571">
    <property type="component" value="Chromosome 10"/>
</dbReference>
<dbReference type="OMA" id="GIRTEPF"/>
<evidence type="ECO:0000256" key="3">
    <source>
        <dbReference type="ARBA" id="ARBA00023054"/>
    </source>
</evidence>
<dbReference type="AlphaFoldDB" id="A0A553NFR2"/>
<feature type="domain" description="RecF/RecN/SMC N-terminal" evidence="5">
    <location>
        <begin position="23"/>
        <end position="1001"/>
    </location>
</feature>
<sequence>MSSAPRPLRSSPNESPPTCLGSIQFIRLQDFMSYHDVSVRPGPGFNVVIGPNGSGKSSIVSAITLGLGGDLSELKRQRSITDFVNTTTDADCARITIELYRDHERVYKVQCEIKRSGQIVFHLDEVLVTQAKVKNLVEKLSIQTNNLCQFLPQDVVRDFPDMPSHEKLFNTIRAVGDGRTNELLQELKDEQDKLESLQQMLQIKVGTFTELERKWESSTVVRNVIRQRQRLQNSLNLLGIKEKFFLFKQLRLDIRDLEKKIIDSKEKIDSLAHSKAELDQKLETHHQAKTNLELTMVEPKDVIANYKAFMSSSPSEILNDKIKSITNNLNSLTSRYESKAQQIEQLEEEIQSATQQIDSSKTQGKLESEYETLNKQLKAKQCEITAKEHLHSVALAELNALDRQIQRLSSERSRLHSEENQKMNILKQRNPDVFQGLEWLRANRDRFNHTIHDPIMVCLRVLGPPENALYLERLIGAQDLQAFVCEDPSDANKLMNILRSEKKLSRINVITSSNTSTSNCEPIPCSIQGFKGFVSDMMDCPPAVRTYLCSKKQLNRIPVFTAGSDSKHVGQKYFRYFVDRKLFVKRQGRYSNSESVSIENCANDEVRFFPSATVDDNELQSNERNIAWARKEQTKKKWEAESLTNELKAVNSAHDRISNHMADKKHEIERLKGLQWKIKDLEGQVDVLKKSADIQSLRERSLNEREKALKQISVVHQEMLAFTNKYSMAVLTLKFAGIQMEQLEKSSSQERTAHADIEADHNAMTTMLKDLETKKVTNTQAFQKIHREVQAHITFDKKRVRLKPEFEKSLQEVCPGEFTSHSEARARMETLEKDLRDLPAISQRDEDDAKLSERKFKEAKDAIQDMKAQISRHEKDAIVRGQTISRRIQELVSKIDSRFSAMMADLGHAGCIKLDQGEGPSDFKSFGLDIMVNFAGAKGNMEALSGSVQSGGEKSVSTAVFMMALQELTQVPFRCVDEINQGMDEVNERLIWKMLLTTANRYTAQYMYFSPKFPRELEFTPDIKAVFCINGALRVDLPNHFHLSNILQRMKKKRKIVT</sequence>
<dbReference type="PANTHER" id="PTHR45916:SF1">
    <property type="entry name" value="STRUCTURAL MAINTENANCE OF CHROMOSOMES PROTEIN 5"/>
    <property type="match status" value="1"/>
</dbReference>
<reference evidence="6 7" key="1">
    <citation type="journal article" date="2018" name="Nat. Ecol. Evol.">
        <title>Genomic signatures of mitonuclear coevolution across populations of Tigriopus californicus.</title>
        <authorList>
            <person name="Barreto F.S."/>
            <person name="Watson E.T."/>
            <person name="Lima T.G."/>
            <person name="Willett C.S."/>
            <person name="Edmands S."/>
            <person name="Li W."/>
            <person name="Burton R.S."/>
        </authorList>
    </citation>
    <scope>NUCLEOTIDE SEQUENCE [LARGE SCALE GENOMIC DNA]</scope>
    <source>
        <strain evidence="6 7">San Diego</strain>
    </source>
</reference>
<dbReference type="EMBL" id="VCGU01000458">
    <property type="protein sequence ID" value="TRY64209.1"/>
    <property type="molecule type" value="Genomic_DNA"/>
</dbReference>